<sequence>MDVENVVNEIAVQVQEIHLSPLRYLADPERDPLQLPIELETIRRLINGLRTKVYGMVPQGVFADHLQQSYDIETQLRALEDGLVELPAREERENRTRAQRAPDAIAEDDLRHLLDSGMTDIQIGSFFGLSARTVARRRGRLHLERRAAMHAMTDQRLAEHIEAAWENCDAERTGAIMIWSYLKSQKIPCTRDQVRRVVGQLQPEAVAERTKKVIKRRDYRAPLPNFVWHVDGHHKLNQWKFVIHGEIDGHSHLIMFMHVADNNRADTVTELFLEATEEYGWPQKVRADFGGENLGVAEEMVVARGGERSPFIQGKSSRSQRIERLWRDVGKHVGLRFSKTFKWMEKNGYIDPDDALHFYYLHFVYKPLVQASVDNLFQAWNHHNMSSKGCKGSSPVKQWQLGMINAQRNGFAFNHFPNRNEDQPGPGNPDAGGLNVDRYGLPDDGLQFREPLSSDPHVDIPRFGEVLPPTLHRQAFQERLRVQFPPGNCDQAMDQYVAVLEFVTAALAEPVE</sequence>
<dbReference type="Proteomes" id="UP001230649">
    <property type="component" value="Unassembled WGS sequence"/>
</dbReference>
<evidence type="ECO:0000313" key="2">
    <source>
        <dbReference type="Proteomes" id="UP001230649"/>
    </source>
</evidence>
<keyword evidence="2" id="KW-1185">Reference proteome</keyword>
<reference evidence="1" key="1">
    <citation type="submission" date="2023-04" db="EMBL/GenBank/DDBJ databases">
        <title>Draft Genome sequencing of Naganishia species isolated from polar environments using Oxford Nanopore Technology.</title>
        <authorList>
            <person name="Leo P."/>
            <person name="Venkateswaran K."/>
        </authorList>
    </citation>
    <scope>NUCLEOTIDE SEQUENCE</scope>
    <source>
        <strain evidence="1">MNA-CCFEE 5262</strain>
    </source>
</reference>
<organism evidence="1 2">
    <name type="scientific">Naganishia adeliensis</name>
    <dbReference type="NCBI Taxonomy" id="92952"/>
    <lineage>
        <taxon>Eukaryota</taxon>
        <taxon>Fungi</taxon>
        <taxon>Dikarya</taxon>
        <taxon>Basidiomycota</taxon>
        <taxon>Agaricomycotina</taxon>
        <taxon>Tremellomycetes</taxon>
        <taxon>Filobasidiales</taxon>
        <taxon>Filobasidiaceae</taxon>
        <taxon>Naganishia</taxon>
    </lineage>
</organism>
<evidence type="ECO:0000313" key="1">
    <source>
        <dbReference type="EMBL" id="KAJ9094916.1"/>
    </source>
</evidence>
<accession>A0ACC2V8D6</accession>
<name>A0ACC2V8D6_9TREE</name>
<protein>
    <submittedName>
        <fullName evidence="1">Uncharacterized protein</fullName>
    </submittedName>
</protein>
<gene>
    <name evidence="1" type="ORF">QFC20_006775</name>
</gene>
<comment type="caution">
    <text evidence="1">The sequence shown here is derived from an EMBL/GenBank/DDBJ whole genome shotgun (WGS) entry which is preliminary data.</text>
</comment>
<dbReference type="EMBL" id="JASBWS010000131">
    <property type="protein sequence ID" value="KAJ9094916.1"/>
    <property type="molecule type" value="Genomic_DNA"/>
</dbReference>
<proteinExistence type="predicted"/>